<comment type="caution">
    <text evidence="2">The sequence shown here is derived from an EMBL/GenBank/DDBJ whole genome shotgun (WGS) entry which is preliminary data.</text>
</comment>
<proteinExistence type="predicted"/>
<feature type="transmembrane region" description="Helical" evidence="1">
    <location>
        <begin position="6"/>
        <end position="29"/>
    </location>
</feature>
<evidence type="ECO:0008006" key="4">
    <source>
        <dbReference type="Google" id="ProtNLM"/>
    </source>
</evidence>
<keyword evidence="3" id="KW-1185">Reference proteome</keyword>
<sequence>MVVVMLPVLVVEAGVVVAVVVAVVVLRVVAARCLVGATPPHAAAIAAIAIVPEAQLLREMKNPAELMTREIGVLPLPMERNVTFARVCLLSWMIWKSSPRHTWLTRQTPPPSMMTWILRILRTRESVFSTRKIGCCLSPVKPFPKTRVSARFLFCFTQRQKKAA</sequence>
<evidence type="ECO:0000256" key="1">
    <source>
        <dbReference type="SAM" id="Phobius"/>
    </source>
</evidence>
<evidence type="ECO:0000313" key="3">
    <source>
        <dbReference type="Proteomes" id="UP001447188"/>
    </source>
</evidence>
<protein>
    <recommendedName>
        <fullName evidence="4">Secreted protein</fullName>
    </recommendedName>
</protein>
<gene>
    <name evidence="2" type="ORF">Q9L58_002134</name>
</gene>
<dbReference type="Proteomes" id="UP001447188">
    <property type="component" value="Unassembled WGS sequence"/>
</dbReference>
<keyword evidence="1" id="KW-0472">Membrane</keyword>
<keyword evidence="1" id="KW-0812">Transmembrane</keyword>
<reference evidence="2 3" key="1">
    <citation type="submission" date="2024-02" db="EMBL/GenBank/DDBJ databases">
        <title>Discinaceae phylogenomics.</title>
        <authorList>
            <person name="Dirks A.C."/>
            <person name="James T.Y."/>
        </authorList>
    </citation>
    <scope>NUCLEOTIDE SEQUENCE [LARGE SCALE GENOMIC DNA]</scope>
    <source>
        <strain evidence="2 3">ACD0624</strain>
    </source>
</reference>
<accession>A0ABR3GSV1</accession>
<evidence type="ECO:0000313" key="2">
    <source>
        <dbReference type="EMBL" id="KAL0638903.1"/>
    </source>
</evidence>
<name>A0ABR3GSV1_9PEZI</name>
<organism evidence="2 3">
    <name type="scientific">Discina gigas</name>
    <dbReference type="NCBI Taxonomy" id="1032678"/>
    <lineage>
        <taxon>Eukaryota</taxon>
        <taxon>Fungi</taxon>
        <taxon>Dikarya</taxon>
        <taxon>Ascomycota</taxon>
        <taxon>Pezizomycotina</taxon>
        <taxon>Pezizomycetes</taxon>
        <taxon>Pezizales</taxon>
        <taxon>Discinaceae</taxon>
        <taxon>Discina</taxon>
    </lineage>
</organism>
<dbReference type="EMBL" id="JBBBZM010000017">
    <property type="protein sequence ID" value="KAL0638903.1"/>
    <property type="molecule type" value="Genomic_DNA"/>
</dbReference>
<keyword evidence="1" id="KW-1133">Transmembrane helix</keyword>